<organism evidence="1">
    <name type="scientific">uncultured Caudovirales phage</name>
    <dbReference type="NCBI Taxonomy" id="2100421"/>
    <lineage>
        <taxon>Viruses</taxon>
        <taxon>Duplodnaviria</taxon>
        <taxon>Heunggongvirae</taxon>
        <taxon>Uroviricota</taxon>
        <taxon>Caudoviricetes</taxon>
        <taxon>Peduoviridae</taxon>
        <taxon>Maltschvirus</taxon>
        <taxon>Maltschvirus maltsch</taxon>
    </lineage>
</organism>
<dbReference type="EMBL" id="LR798393">
    <property type="protein sequence ID" value="CAB5228631.1"/>
    <property type="molecule type" value="Genomic_DNA"/>
</dbReference>
<evidence type="ECO:0000313" key="4">
    <source>
        <dbReference type="EMBL" id="CAB5228631.1"/>
    </source>
</evidence>
<evidence type="ECO:0000313" key="1">
    <source>
        <dbReference type="EMBL" id="CAB4151998.1"/>
    </source>
</evidence>
<evidence type="ECO:0000313" key="3">
    <source>
        <dbReference type="EMBL" id="CAB4214083.1"/>
    </source>
</evidence>
<name>A0A6J5MZQ5_9CAUD</name>
<dbReference type="EMBL" id="LR797403">
    <property type="protein sequence ID" value="CAB4214083.1"/>
    <property type="molecule type" value="Genomic_DNA"/>
</dbReference>
<evidence type="ECO:0000313" key="2">
    <source>
        <dbReference type="EMBL" id="CAB4183797.1"/>
    </source>
</evidence>
<protein>
    <submittedName>
        <fullName evidence="1">Uncharacterized protein</fullName>
    </submittedName>
</protein>
<gene>
    <name evidence="2" type="ORF">UFOVP1099_9</name>
    <name evidence="3" type="ORF">UFOVP1460_14</name>
    <name evidence="4" type="ORF">UFOVP1548_15</name>
    <name evidence="1" type="ORF">UFOVP582_45</name>
</gene>
<dbReference type="EMBL" id="LR796571">
    <property type="protein sequence ID" value="CAB4151998.1"/>
    <property type="molecule type" value="Genomic_DNA"/>
</dbReference>
<reference evidence="1" key="1">
    <citation type="submission" date="2020-04" db="EMBL/GenBank/DDBJ databases">
        <authorList>
            <person name="Chiriac C."/>
            <person name="Salcher M."/>
            <person name="Ghai R."/>
            <person name="Kavagutti S V."/>
        </authorList>
    </citation>
    <scope>NUCLEOTIDE SEQUENCE</scope>
</reference>
<proteinExistence type="predicted"/>
<accession>A0A6J5MZQ5</accession>
<dbReference type="EMBL" id="LR797057">
    <property type="protein sequence ID" value="CAB4183797.1"/>
    <property type="molecule type" value="Genomic_DNA"/>
</dbReference>
<sequence>MARFVKIPSKSNYKIPFQQEVPPPSPSAGTTKLSPQVMLQSVGGSAKYGNSTGMAAIKNYLESVNRGEQKLPDMPQGFAEKYREDIKNKAYDRRTAVGAAPEGALSNLSADMNALGMAGPTLNPNLIKNIKNAITPNIHLGLGVLNPFVALKDKTFDWESNGSGQKKNALSSMVNHWENVLTGQGGKGDFMTAFADLLFTHGGQEAYKGGIKTVESGLDKLNAFLKLTP</sequence>